<feature type="domain" description="Ribosome maturation factor RimP N-terminal" evidence="4">
    <location>
        <begin position="11"/>
        <end position="83"/>
    </location>
</feature>
<evidence type="ECO:0000313" key="7">
    <source>
        <dbReference type="Proteomes" id="UP000559987"/>
    </source>
</evidence>
<dbReference type="Pfam" id="PF17384">
    <property type="entry name" value="DUF150_C"/>
    <property type="match status" value="1"/>
</dbReference>
<reference evidence="6 7" key="1">
    <citation type="submission" date="2020-08" db="EMBL/GenBank/DDBJ databases">
        <title>Genomic Encyclopedia of Type Strains, Phase III (KMG-III): the genomes of soil and plant-associated and newly described type strains.</title>
        <authorList>
            <person name="Whitman W."/>
        </authorList>
    </citation>
    <scope>NUCLEOTIDE SEQUENCE [LARGE SCALE GENOMIC DNA]</scope>
    <source>
        <strain evidence="6 7">CECT 8571</strain>
    </source>
</reference>
<gene>
    <name evidence="3" type="primary">rimP</name>
    <name evidence="6" type="ORF">FHS30_000736</name>
</gene>
<evidence type="ECO:0000256" key="2">
    <source>
        <dbReference type="ARBA" id="ARBA00022517"/>
    </source>
</evidence>
<dbReference type="AlphaFoldDB" id="A0A839ULX1"/>
<comment type="function">
    <text evidence="3">Required for maturation of 30S ribosomal subunits.</text>
</comment>
<proteinExistence type="inferred from homology"/>
<dbReference type="InterPro" id="IPR028998">
    <property type="entry name" value="RimP_C"/>
</dbReference>
<dbReference type="NCBIfam" id="NF000927">
    <property type="entry name" value="PRK00092.1-1"/>
    <property type="match status" value="1"/>
</dbReference>
<name>A0A839ULX1_9GAMM</name>
<evidence type="ECO:0000256" key="1">
    <source>
        <dbReference type="ARBA" id="ARBA00022490"/>
    </source>
</evidence>
<accession>A0A839ULX1</accession>
<dbReference type="CDD" id="cd01734">
    <property type="entry name" value="YlxS_C"/>
    <property type="match status" value="1"/>
</dbReference>
<dbReference type="FunFam" id="3.30.300.70:FF:000001">
    <property type="entry name" value="Ribosome maturation factor RimP"/>
    <property type="match status" value="1"/>
</dbReference>
<keyword evidence="2 3" id="KW-0690">Ribosome biogenesis</keyword>
<dbReference type="PANTHER" id="PTHR33867">
    <property type="entry name" value="RIBOSOME MATURATION FACTOR RIMP"/>
    <property type="match status" value="1"/>
</dbReference>
<dbReference type="SUPFAM" id="SSF75420">
    <property type="entry name" value="YhbC-like, N-terminal domain"/>
    <property type="match status" value="1"/>
</dbReference>
<dbReference type="RefSeq" id="WP_183908385.1">
    <property type="nucleotide sequence ID" value="NZ_JACHXZ010000001.1"/>
</dbReference>
<dbReference type="EMBL" id="JACHXZ010000001">
    <property type="protein sequence ID" value="MBB3167560.1"/>
    <property type="molecule type" value="Genomic_DNA"/>
</dbReference>
<dbReference type="Pfam" id="PF02576">
    <property type="entry name" value="RimP_N"/>
    <property type="match status" value="1"/>
</dbReference>
<dbReference type="InterPro" id="IPR035956">
    <property type="entry name" value="RimP_N_sf"/>
</dbReference>
<evidence type="ECO:0000256" key="3">
    <source>
        <dbReference type="HAMAP-Rule" id="MF_01077"/>
    </source>
</evidence>
<dbReference type="HAMAP" id="MF_01077">
    <property type="entry name" value="RimP"/>
    <property type="match status" value="1"/>
</dbReference>
<evidence type="ECO:0000259" key="5">
    <source>
        <dbReference type="Pfam" id="PF17384"/>
    </source>
</evidence>
<comment type="subcellular location">
    <subcellularLocation>
        <location evidence="3">Cytoplasm</location>
    </subcellularLocation>
</comment>
<dbReference type="GO" id="GO:0006412">
    <property type="term" value="P:translation"/>
    <property type="evidence" value="ECO:0007669"/>
    <property type="project" value="TreeGrafter"/>
</dbReference>
<dbReference type="Gene3D" id="3.30.300.70">
    <property type="entry name" value="RimP-like superfamily, N-terminal"/>
    <property type="match status" value="1"/>
</dbReference>
<dbReference type="SUPFAM" id="SSF74942">
    <property type="entry name" value="YhbC-like, C-terminal domain"/>
    <property type="match status" value="1"/>
</dbReference>
<dbReference type="GO" id="GO:0005829">
    <property type="term" value="C:cytosol"/>
    <property type="evidence" value="ECO:0007669"/>
    <property type="project" value="TreeGrafter"/>
</dbReference>
<feature type="domain" description="Ribosome maturation factor RimP C-terminal" evidence="5">
    <location>
        <begin position="86"/>
        <end position="151"/>
    </location>
</feature>
<dbReference type="PANTHER" id="PTHR33867:SF1">
    <property type="entry name" value="RIBOSOME MATURATION FACTOR RIMP"/>
    <property type="match status" value="1"/>
</dbReference>
<dbReference type="InterPro" id="IPR028989">
    <property type="entry name" value="RimP_N"/>
</dbReference>
<comment type="similarity">
    <text evidence="3">Belongs to the RimP family.</text>
</comment>
<protein>
    <recommendedName>
        <fullName evidence="3">Ribosome maturation factor RimP</fullName>
    </recommendedName>
</protein>
<dbReference type="GO" id="GO:0000028">
    <property type="term" value="P:ribosomal small subunit assembly"/>
    <property type="evidence" value="ECO:0007669"/>
    <property type="project" value="TreeGrafter"/>
</dbReference>
<comment type="caution">
    <text evidence="6">The sequence shown here is derived from an EMBL/GenBank/DDBJ whole genome shotgun (WGS) entry which is preliminary data.</text>
</comment>
<dbReference type="InterPro" id="IPR003728">
    <property type="entry name" value="Ribosome_maturation_RimP"/>
</dbReference>
<organism evidence="6 7">
    <name type="scientific">Simiduia aestuariiviva</name>
    <dbReference type="NCBI Taxonomy" id="1510459"/>
    <lineage>
        <taxon>Bacteria</taxon>
        <taxon>Pseudomonadati</taxon>
        <taxon>Pseudomonadota</taxon>
        <taxon>Gammaproteobacteria</taxon>
        <taxon>Cellvibrionales</taxon>
        <taxon>Cellvibrionaceae</taxon>
        <taxon>Simiduia</taxon>
    </lineage>
</organism>
<dbReference type="Proteomes" id="UP000559987">
    <property type="component" value="Unassembled WGS sequence"/>
</dbReference>
<dbReference type="Gene3D" id="2.30.30.180">
    <property type="entry name" value="Ribosome maturation factor RimP, C-terminal domain"/>
    <property type="match status" value="1"/>
</dbReference>
<dbReference type="InterPro" id="IPR036847">
    <property type="entry name" value="RimP_C_sf"/>
</dbReference>
<evidence type="ECO:0000259" key="4">
    <source>
        <dbReference type="Pfam" id="PF02576"/>
    </source>
</evidence>
<keyword evidence="7" id="KW-1185">Reference proteome</keyword>
<evidence type="ECO:0000313" key="6">
    <source>
        <dbReference type="EMBL" id="MBB3167560.1"/>
    </source>
</evidence>
<keyword evidence="1 3" id="KW-0963">Cytoplasm</keyword>
<sequence>MATKQETLQGLIAPVVESLECEYWGMEYLSQGRHTTLRIFIEREAGVMLEDCEKVSRQISAVLDVEDPISGEYTLEVSSPGVDRPLFTLDHYKRFAGQKAELRLRIPFDGRRKFSGIISGVEADEVILQVDNEEYLFPIDSIEKANIVPQF</sequence>